<dbReference type="HOGENOM" id="CLU_1695962_0_0_1"/>
<protein>
    <submittedName>
        <fullName evidence="2">Uncharacterized protein</fullName>
    </submittedName>
</protein>
<evidence type="ECO:0000313" key="2">
    <source>
        <dbReference type="EMBL" id="ESK91397.1"/>
    </source>
</evidence>
<feature type="compositionally biased region" description="Basic residues" evidence="1">
    <location>
        <begin position="49"/>
        <end position="61"/>
    </location>
</feature>
<feature type="region of interest" description="Disordered" evidence="1">
    <location>
        <begin position="28"/>
        <end position="90"/>
    </location>
</feature>
<gene>
    <name evidence="2" type="ORF">Moror_2744</name>
</gene>
<keyword evidence="3" id="KW-1185">Reference proteome</keyword>
<name>V2XCF1_MONRO</name>
<feature type="compositionally biased region" description="Basic and acidic residues" evidence="1">
    <location>
        <begin position="28"/>
        <end position="37"/>
    </location>
</feature>
<reference evidence="2 3" key="1">
    <citation type="journal article" date="2014" name="BMC Genomics">
        <title>Genome and secretome analysis of the hemibiotrophic fungal pathogen, Moniliophthora roreri, which causes frosty pod rot disease of cacao: mechanisms of the biotrophic and necrotrophic phases.</title>
        <authorList>
            <person name="Meinhardt L.W."/>
            <person name="Costa G.G.L."/>
            <person name="Thomazella D.P.T."/>
            <person name="Teixeira P.J.P.L."/>
            <person name="Carazzolle M.F."/>
            <person name="Schuster S.C."/>
            <person name="Carlson J.E."/>
            <person name="Guiltinan M.J."/>
            <person name="Mieczkowski P."/>
            <person name="Farmer A."/>
            <person name="Ramaraj T."/>
            <person name="Crozier J."/>
            <person name="Davis R.E."/>
            <person name="Shao J."/>
            <person name="Melnick R.L."/>
            <person name="Pereira G.A.G."/>
            <person name="Bailey B.A."/>
        </authorList>
    </citation>
    <scope>NUCLEOTIDE SEQUENCE [LARGE SCALE GENOMIC DNA]</scope>
    <source>
        <strain evidence="2 3">MCA 2997</strain>
    </source>
</reference>
<dbReference type="Proteomes" id="UP000017559">
    <property type="component" value="Unassembled WGS sequence"/>
</dbReference>
<proteinExistence type="predicted"/>
<dbReference type="KEGG" id="mrr:Moror_2744"/>
<feature type="compositionally biased region" description="Polar residues" evidence="1">
    <location>
        <begin position="76"/>
        <end position="90"/>
    </location>
</feature>
<dbReference type="EMBL" id="AWSO01000351">
    <property type="protein sequence ID" value="ESK91397.1"/>
    <property type="molecule type" value="Genomic_DNA"/>
</dbReference>
<sequence>MNNNSKPQLEVLEEEGLLKVANRAFDDFHGSIDEQTRHKIRWGTGPRTSSKKQPKPRRRSKSNSFTSQIQKRECENSQQSSSSDATIRGNSSFGAKIQQVIIAKRYRRRLHFHMVHHVHILSLTKFQRELSTNHNGGRDPIATTHIFMIHSPTAG</sequence>
<accession>V2XCF1</accession>
<evidence type="ECO:0000256" key="1">
    <source>
        <dbReference type="SAM" id="MobiDB-lite"/>
    </source>
</evidence>
<evidence type="ECO:0000313" key="3">
    <source>
        <dbReference type="Proteomes" id="UP000017559"/>
    </source>
</evidence>
<organism evidence="2 3">
    <name type="scientific">Moniliophthora roreri (strain MCA 2997)</name>
    <name type="common">Cocoa frosty pod rot fungus</name>
    <name type="synonym">Crinipellis roreri</name>
    <dbReference type="NCBI Taxonomy" id="1381753"/>
    <lineage>
        <taxon>Eukaryota</taxon>
        <taxon>Fungi</taxon>
        <taxon>Dikarya</taxon>
        <taxon>Basidiomycota</taxon>
        <taxon>Agaricomycotina</taxon>
        <taxon>Agaricomycetes</taxon>
        <taxon>Agaricomycetidae</taxon>
        <taxon>Agaricales</taxon>
        <taxon>Marasmiineae</taxon>
        <taxon>Marasmiaceae</taxon>
        <taxon>Moniliophthora</taxon>
    </lineage>
</organism>
<dbReference type="AlphaFoldDB" id="V2XCF1"/>
<comment type="caution">
    <text evidence="2">The sequence shown here is derived from an EMBL/GenBank/DDBJ whole genome shotgun (WGS) entry which is preliminary data.</text>
</comment>